<evidence type="ECO:0008006" key="4">
    <source>
        <dbReference type="Google" id="ProtNLM"/>
    </source>
</evidence>
<reference evidence="3" key="1">
    <citation type="journal article" date="2019" name="Int. J. Syst. Evol. Microbiol.">
        <title>The Global Catalogue of Microorganisms (GCM) 10K type strain sequencing project: providing services to taxonomists for standard genome sequencing and annotation.</title>
        <authorList>
            <consortium name="The Broad Institute Genomics Platform"/>
            <consortium name="The Broad Institute Genome Sequencing Center for Infectious Disease"/>
            <person name="Wu L."/>
            <person name="Ma J."/>
        </authorList>
    </citation>
    <scope>NUCLEOTIDE SEQUENCE [LARGE SCALE GENOMIC DNA]</scope>
    <source>
        <strain evidence="3">JCM 10303</strain>
    </source>
</reference>
<accession>A0ABP3N3A1</accession>
<dbReference type="Proteomes" id="UP001500729">
    <property type="component" value="Unassembled WGS sequence"/>
</dbReference>
<organism evidence="2 3">
    <name type="scientific">Saccharopolyspora erythraea</name>
    <name type="common">Streptomyces erythraeus</name>
    <dbReference type="NCBI Taxonomy" id="1836"/>
    <lineage>
        <taxon>Bacteria</taxon>
        <taxon>Bacillati</taxon>
        <taxon>Actinomycetota</taxon>
        <taxon>Actinomycetes</taxon>
        <taxon>Pseudonocardiales</taxon>
        <taxon>Pseudonocardiaceae</taxon>
        <taxon>Saccharopolyspora</taxon>
    </lineage>
</organism>
<dbReference type="RefSeq" id="WP_009944992.1">
    <property type="nucleotide sequence ID" value="NZ_BAAAGS010000024.1"/>
</dbReference>
<feature type="region of interest" description="Disordered" evidence="1">
    <location>
        <begin position="27"/>
        <end position="57"/>
    </location>
</feature>
<protein>
    <recommendedName>
        <fullName evidence="4">Secreted protein</fullName>
    </recommendedName>
</protein>
<evidence type="ECO:0000313" key="3">
    <source>
        <dbReference type="Proteomes" id="UP001500729"/>
    </source>
</evidence>
<dbReference type="EMBL" id="BAAAGS010000024">
    <property type="protein sequence ID" value="GAA0534653.1"/>
    <property type="molecule type" value="Genomic_DNA"/>
</dbReference>
<evidence type="ECO:0000313" key="2">
    <source>
        <dbReference type="EMBL" id="GAA0534653.1"/>
    </source>
</evidence>
<name>A0ABP3N3A1_SACER</name>
<keyword evidence="3" id="KW-1185">Reference proteome</keyword>
<comment type="caution">
    <text evidence="2">The sequence shown here is derived from an EMBL/GenBank/DDBJ whole genome shotgun (WGS) entry which is preliminary data.</text>
</comment>
<sequence>MNAAARLGGFALVAAFAFVSAFTVGRTVNPDGISPSPPPAQHQQDTGHDEHGSETGR</sequence>
<feature type="compositionally biased region" description="Basic and acidic residues" evidence="1">
    <location>
        <begin position="45"/>
        <end position="57"/>
    </location>
</feature>
<gene>
    <name evidence="2" type="ORF">GCM10009533_37190</name>
</gene>
<proteinExistence type="predicted"/>
<evidence type="ECO:0000256" key="1">
    <source>
        <dbReference type="SAM" id="MobiDB-lite"/>
    </source>
</evidence>